<dbReference type="Gramene" id="OE9A001392T1">
    <property type="protein sequence ID" value="OE9A001392C1"/>
    <property type="gene ID" value="OE9A001392"/>
</dbReference>
<comment type="caution">
    <text evidence="1">The sequence shown here is derived from an EMBL/GenBank/DDBJ whole genome shotgun (WGS) entry which is preliminary data.</text>
</comment>
<dbReference type="Proteomes" id="UP000594638">
    <property type="component" value="Unassembled WGS sequence"/>
</dbReference>
<sequence>QCSGCFPTTLGMQADFQPNEGGTVYKLCQGPRHVPKDSGQFLGHGVQAIFGTSQGHGRYTA</sequence>
<keyword evidence="2" id="KW-1185">Reference proteome</keyword>
<protein>
    <submittedName>
        <fullName evidence="1">Uncharacterized protein</fullName>
    </submittedName>
</protein>
<gene>
    <name evidence="1" type="ORF">OLEA9_A001392</name>
</gene>
<evidence type="ECO:0000313" key="2">
    <source>
        <dbReference type="Proteomes" id="UP000594638"/>
    </source>
</evidence>
<accession>A0A8S0PRN0</accession>
<feature type="non-terminal residue" evidence="1">
    <location>
        <position position="1"/>
    </location>
</feature>
<reference evidence="1 2" key="1">
    <citation type="submission" date="2019-12" db="EMBL/GenBank/DDBJ databases">
        <authorList>
            <person name="Alioto T."/>
            <person name="Alioto T."/>
            <person name="Gomez Garrido J."/>
        </authorList>
    </citation>
    <scope>NUCLEOTIDE SEQUENCE [LARGE SCALE GENOMIC DNA]</scope>
</reference>
<proteinExistence type="predicted"/>
<organism evidence="1 2">
    <name type="scientific">Olea europaea subsp. europaea</name>
    <dbReference type="NCBI Taxonomy" id="158383"/>
    <lineage>
        <taxon>Eukaryota</taxon>
        <taxon>Viridiplantae</taxon>
        <taxon>Streptophyta</taxon>
        <taxon>Embryophyta</taxon>
        <taxon>Tracheophyta</taxon>
        <taxon>Spermatophyta</taxon>
        <taxon>Magnoliopsida</taxon>
        <taxon>eudicotyledons</taxon>
        <taxon>Gunneridae</taxon>
        <taxon>Pentapetalae</taxon>
        <taxon>asterids</taxon>
        <taxon>lamiids</taxon>
        <taxon>Lamiales</taxon>
        <taxon>Oleaceae</taxon>
        <taxon>Oleeae</taxon>
        <taxon>Olea</taxon>
    </lineage>
</organism>
<name>A0A8S0PRN0_OLEEU</name>
<evidence type="ECO:0000313" key="1">
    <source>
        <dbReference type="EMBL" id="CAA2955357.1"/>
    </source>
</evidence>
<dbReference type="AlphaFoldDB" id="A0A8S0PRN0"/>
<dbReference type="EMBL" id="CACTIH010000146">
    <property type="protein sequence ID" value="CAA2955357.1"/>
    <property type="molecule type" value="Genomic_DNA"/>
</dbReference>